<proteinExistence type="inferred from homology"/>
<dbReference type="EMBL" id="JARXHW010000013">
    <property type="protein sequence ID" value="MDQ8207383.1"/>
    <property type="molecule type" value="Genomic_DNA"/>
</dbReference>
<dbReference type="Proteomes" id="UP001225316">
    <property type="component" value="Unassembled WGS sequence"/>
</dbReference>
<protein>
    <submittedName>
        <fullName evidence="5">Restriction endonuclease subunit S</fullName>
        <ecNumber evidence="5">3.1.21.-</ecNumber>
    </submittedName>
</protein>
<evidence type="ECO:0000256" key="2">
    <source>
        <dbReference type="ARBA" id="ARBA00022747"/>
    </source>
</evidence>
<reference evidence="5 6" key="1">
    <citation type="submission" date="2023-04" db="EMBL/GenBank/DDBJ databases">
        <title>A novel bacteria isolated from coastal sediment.</title>
        <authorList>
            <person name="Liu X.-J."/>
            <person name="Du Z.-J."/>
        </authorList>
    </citation>
    <scope>NUCLEOTIDE SEQUENCE [LARGE SCALE GENOMIC DNA]</scope>
    <source>
        <strain evidence="5 6">SDUM461003</strain>
    </source>
</reference>
<evidence type="ECO:0000256" key="3">
    <source>
        <dbReference type="ARBA" id="ARBA00023125"/>
    </source>
</evidence>
<sequence length="416" mass="47101">MKTRKWRKHKLSEVADLCLGKMLDKKKNKGELHPYLGNIHVRWGRFNLEDLPEMRFEKHEHDRYGLKSGDLVVCEGGEPGRCALWKGQVPGMKIQKALHRVRPHKSLDGNYLLYWFLHAGQRNYFDQYSTGATIKHLPGEKLAKIEIDVPDLPTQKKIAGILSAYDDLIENNLRRIAILEEMAQSLYREWFVHFRIPSEVLAQAGLPAELKLVDSELGKIPAGWEVKKLIDVTSKIGSGATPKGGKDAYKSEGISLIRSLNIFDYQFKHENLARIDEKQAAKLSNVIVEVNDVLLNITGASVARCSMVPPAVLPARVNQHVAIIRASPESDPFYILDTINSEERKRQILSLAQGGATREALTKTTIENLEIVMPSETVLQAFSKIRKNLFDQCQILDQKNQNLRKTRDLLLSKLLS</sequence>
<dbReference type="PANTHER" id="PTHR30408:SF13">
    <property type="entry name" value="TYPE I RESTRICTION ENZYME HINDI SPECIFICITY SUBUNIT"/>
    <property type="match status" value="1"/>
</dbReference>
<keyword evidence="5" id="KW-0540">Nuclease</keyword>
<evidence type="ECO:0000313" key="6">
    <source>
        <dbReference type="Proteomes" id="UP001225316"/>
    </source>
</evidence>
<keyword evidence="5" id="KW-0378">Hydrolase</keyword>
<dbReference type="EC" id="3.1.21.-" evidence="5"/>
<keyword evidence="3" id="KW-0238">DNA-binding</keyword>
<keyword evidence="6" id="KW-1185">Reference proteome</keyword>
<dbReference type="InterPro" id="IPR000055">
    <property type="entry name" value="Restrct_endonuc_typeI_TRD"/>
</dbReference>
<comment type="caution">
    <text evidence="5">The sequence shown here is derived from an EMBL/GenBank/DDBJ whole genome shotgun (WGS) entry which is preliminary data.</text>
</comment>
<keyword evidence="2" id="KW-0680">Restriction system</keyword>
<dbReference type="CDD" id="cd17253">
    <property type="entry name" value="RMtype1_S_Eco933I-TRD2-CR2_like"/>
    <property type="match status" value="1"/>
</dbReference>
<accession>A0ABU1ATB1</accession>
<keyword evidence="5" id="KW-0255">Endonuclease</keyword>
<dbReference type="Pfam" id="PF01420">
    <property type="entry name" value="Methylase_S"/>
    <property type="match status" value="1"/>
</dbReference>
<evidence type="ECO:0000256" key="1">
    <source>
        <dbReference type="ARBA" id="ARBA00010923"/>
    </source>
</evidence>
<dbReference type="InterPro" id="IPR052021">
    <property type="entry name" value="Type-I_RS_S_subunit"/>
</dbReference>
<dbReference type="PANTHER" id="PTHR30408">
    <property type="entry name" value="TYPE-1 RESTRICTION ENZYME ECOKI SPECIFICITY PROTEIN"/>
    <property type="match status" value="1"/>
</dbReference>
<dbReference type="Gene3D" id="3.90.220.20">
    <property type="entry name" value="DNA methylase specificity domains"/>
    <property type="match status" value="2"/>
</dbReference>
<dbReference type="GO" id="GO:0016787">
    <property type="term" value="F:hydrolase activity"/>
    <property type="evidence" value="ECO:0007669"/>
    <property type="project" value="UniProtKB-KW"/>
</dbReference>
<feature type="domain" description="Type I restriction modification DNA specificity" evidence="4">
    <location>
        <begin position="5"/>
        <end position="177"/>
    </location>
</feature>
<organism evidence="5 6">
    <name type="scientific">Thalassobacterium maritimum</name>
    <dbReference type="NCBI Taxonomy" id="3041265"/>
    <lineage>
        <taxon>Bacteria</taxon>
        <taxon>Pseudomonadati</taxon>
        <taxon>Verrucomicrobiota</taxon>
        <taxon>Opitutia</taxon>
        <taxon>Puniceicoccales</taxon>
        <taxon>Coraliomargaritaceae</taxon>
        <taxon>Thalassobacterium</taxon>
    </lineage>
</organism>
<evidence type="ECO:0000259" key="4">
    <source>
        <dbReference type="Pfam" id="PF01420"/>
    </source>
</evidence>
<evidence type="ECO:0000313" key="5">
    <source>
        <dbReference type="EMBL" id="MDQ8207383.1"/>
    </source>
</evidence>
<dbReference type="GO" id="GO:0004519">
    <property type="term" value="F:endonuclease activity"/>
    <property type="evidence" value="ECO:0007669"/>
    <property type="project" value="UniProtKB-KW"/>
</dbReference>
<gene>
    <name evidence="5" type="ORF">QEH52_07680</name>
</gene>
<dbReference type="SUPFAM" id="SSF116734">
    <property type="entry name" value="DNA methylase specificity domain"/>
    <property type="match status" value="2"/>
</dbReference>
<comment type="similarity">
    <text evidence="1">Belongs to the type-I restriction system S methylase family.</text>
</comment>
<dbReference type="InterPro" id="IPR044946">
    <property type="entry name" value="Restrct_endonuc_typeI_TRD_sf"/>
</dbReference>
<dbReference type="RefSeq" id="WP_308949519.1">
    <property type="nucleotide sequence ID" value="NZ_JARXHW010000013.1"/>
</dbReference>
<name>A0ABU1ATB1_9BACT</name>